<dbReference type="InterPro" id="IPR027417">
    <property type="entry name" value="P-loop_NTPase"/>
</dbReference>
<dbReference type="InterPro" id="IPR003439">
    <property type="entry name" value="ABC_transporter-like_ATP-bd"/>
</dbReference>
<dbReference type="InterPro" id="IPR013525">
    <property type="entry name" value="ABC2_TM"/>
</dbReference>
<keyword evidence="4 10" id="KW-0812">Transmembrane</keyword>
<comment type="similarity">
    <text evidence="2">Belongs to the ABC transporter superfamily. ABCA family. CPR flippase (TC 3.A.1.211) subfamily.</text>
</comment>
<dbReference type="GO" id="GO:0005319">
    <property type="term" value="F:lipid transporter activity"/>
    <property type="evidence" value="ECO:0007669"/>
    <property type="project" value="TreeGrafter"/>
</dbReference>
<dbReference type="Pfam" id="PF12698">
    <property type="entry name" value="ABC2_membrane_3"/>
    <property type="match status" value="2"/>
</dbReference>
<protein>
    <recommendedName>
        <fullName evidence="11">ABC transporter domain-containing protein</fullName>
    </recommendedName>
</protein>
<dbReference type="InterPro" id="IPR026082">
    <property type="entry name" value="ABCA"/>
</dbReference>
<dbReference type="Proteomes" id="UP000636800">
    <property type="component" value="Chromosome 10"/>
</dbReference>
<evidence type="ECO:0000256" key="1">
    <source>
        <dbReference type="ARBA" id="ARBA00004141"/>
    </source>
</evidence>
<dbReference type="GO" id="GO:0016020">
    <property type="term" value="C:membrane"/>
    <property type="evidence" value="ECO:0007669"/>
    <property type="project" value="UniProtKB-SubCell"/>
</dbReference>
<keyword evidence="8 10" id="KW-1133">Transmembrane helix</keyword>
<evidence type="ECO:0000256" key="8">
    <source>
        <dbReference type="ARBA" id="ARBA00022989"/>
    </source>
</evidence>
<feature type="transmembrane region" description="Helical" evidence="10">
    <location>
        <begin position="422"/>
        <end position="440"/>
    </location>
</feature>
<dbReference type="PROSITE" id="PS00211">
    <property type="entry name" value="ABC_TRANSPORTER_1"/>
    <property type="match status" value="2"/>
</dbReference>
<dbReference type="FunFam" id="3.40.50.300:FF:000298">
    <property type="entry name" value="ATP-binding cassette sub-family A member 12"/>
    <property type="match status" value="1"/>
</dbReference>
<evidence type="ECO:0000256" key="4">
    <source>
        <dbReference type="ARBA" id="ARBA00022692"/>
    </source>
</evidence>
<dbReference type="SUPFAM" id="SSF52540">
    <property type="entry name" value="P-loop containing nucleoside triphosphate hydrolases"/>
    <property type="match status" value="2"/>
</dbReference>
<feature type="transmembrane region" description="Helical" evidence="10">
    <location>
        <begin position="1262"/>
        <end position="1284"/>
    </location>
</feature>
<feature type="transmembrane region" description="Helical" evidence="10">
    <location>
        <begin position="1181"/>
        <end position="1204"/>
    </location>
</feature>
<evidence type="ECO:0000256" key="9">
    <source>
        <dbReference type="ARBA" id="ARBA00023136"/>
    </source>
</evidence>
<feature type="transmembrane region" description="Helical" evidence="10">
    <location>
        <begin position="1225"/>
        <end position="1250"/>
    </location>
</feature>
<feature type="transmembrane region" description="Helical" evidence="10">
    <location>
        <begin position="1361"/>
        <end position="1385"/>
    </location>
</feature>
<organism evidence="12 13">
    <name type="scientific">Vanilla planifolia</name>
    <name type="common">Vanilla</name>
    <dbReference type="NCBI Taxonomy" id="51239"/>
    <lineage>
        <taxon>Eukaryota</taxon>
        <taxon>Viridiplantae</taxon>
        <taxon>Streptophyta</taxon>
        <taxon>Embryophyta</taxon>
        <taxon>Tracheophyta</taxon>
        <taxon>Spermatophyta</taxon>
        <taxon>Magnoliopsida</taxon>
        <taxon>Liliopsida</taxon>
        <taxon>Asparagales</taxon>
        <taxon>Orchidaceae</taxon>
        <taxon>Vanilloideae</taxon>
        <taxon>Vanilleae</taxon>
        <taxon>Vanilla</taxon>
    </lineage>
</organism>
<dbReference type="CDD" id="cd03263">
    <property type="entry name" value="ABC_subfamily_A"/>
    <property type="match status" value="2"/>
</dbReference>
<evidence type="ECO:0000256" key="3">
    <source>
        <dbReference type="ARBA" id="ARBA00022448"/>
    </source>
</evidence>
<feature type="transmembrane region" description="Helical" evidence="10">
    <location>
        <begin position="286"/>
        <end position="309"/>
    </location>
</feature>
<feature type="transmembrane region" description="Helical" evidence="10">
    <location>
        <begin position="944"/>
        <end position="967"/>
    </location>
</feature>
<evidence type="ECO:0000313" key="12">
    <source>
        <dbReference type="EMBL" id="KAG0463339.1"/>
    </source>
</evidence>
<comment type="caution">
    <text evidence="12">The sequence shown here is derived from an EMBL/GenBank/DDBJ whole genome shotgun (WGS) entry which is preliminary data.</text>
</comment>
<dbReference type="InterPro" id="IPR003593">
    <property type="entry name" value="AAA+_ATPase"/>
</dbReference>
<dbReference type="GO" id="GO:0140359">
    <property type="term" value="F:ABC-type transporter activity"/>
    <property type="evidence" value="ECO:0007669"/>
    <property type="project" value="InterPro"/>
</dbReference>
<feature type="transmembrane region" description="Helical" evidence="10">
    <location>
        <begin position="1330"/>
        <end position="1349"/>
    </location>
</feature>
<dbReference type="InterPro" id="IPR017871">
    <property type="entry name" value="ABC_transporter-like_CS"/>
</dbReference>
<sequence>MSEMSSSRRQLTAMLHKNWLLKTRHPFTTLAEILMPTIVMMLLMGVRTRVDTQVHPVQAYVRKGMFVEVGKSEVSPSIENLLEFILARNEHLAFVPDTSETRKMFGLMCWRYPLLQLVGRIYEDELALETYIRSDVYGSHDSMRNLSNPKIRGAIVFHEQGPHTFDYSIRLNHTWAFSGFPNTKTIMDVNGPFLNDLELGVNIIPTLQYGYSGFLTLQKAMDTLIMFIAKNSLNASTFVYQREEPFLPLGSLRNLTQEEFIPKNIRIVPFPTREYTDDEFESIVKAVMGVLYLLGFLFPVSRLISYSAFEKEQKIKEGLQMMGLKSMIFYLSWFITYLLQFAISSAIITASTMNSLFLYSDKSLVFVYFFSFSLSAIMLSFLISTFFNRAKTAVAVGTLSFLGAFLPYYSVNDPAVPMLWKILASLLSPAAFALGTVNFADYERAHVGVRWTNMWQASSGVNFLICLLMMLLDTIIYCAFGLYFEKVPSQESGGCYLWNALFTNIAQMKKMPFHHFNLPVGTYEKLPHEGSQHVGEEPFVRAFEPISMEMKQFEIDGRCIKLRNLHKVYVSKKGKFCAVNYLNLSLYENQIVALLGHNGAGKSTTISMLVGLLPPTSGDALVFGKNIITEMDEIRKNLGVCPQHDILFPELTVKEHLLMFAVLKGVDRHCLESKVTEMVNEVGLADKVNSVVGTLSGGMKRKLSVGIALIGNSKVIILDEPTSGMDPYARRSTWQLIKKIKKGRIILLTTHSMDEADFLGDRIAIMANGNLKCCGSSLFLKQRYGVGYTLTIAKTSPGSTVGAEIVNHHVPMAECFSDVGSEVSFRLPATSSSLFANMFREIESHIRRSGANSGSSFAKADYAIESYGISVTTLEEVFLKVAGQSMHYDDPEQCDNEAAQVSHGALLRLSASKRCFLSAWQFFRSLSCAVGHACSLIIAASLDFAMFFVFKICSCFAIAVASSVFWLHFKALFIKRLISAQRDRRAVIFQLLIPAFFMLLGLVFLRIKPHPDQDSITLTTSHFNPLLTGGGGGAPIPFNLDYIISEKVASHVMGGWIQKEEPRCFNFPEPERTLAEAVEAAGPVLGPLLISMSEYLITSLNESYQSRYGAVVMDDQYADGSLGYTILHNSTCQHAAPTYINLVNAAILRLVSGNSNMTIKTRNHPLPMTMSQRLQRHDLDAFSVSIIVSIAFSFIPASFAVSIVKEREVKAKQLQMISGVSVLSYWISTYVWDFISFLAPTSIAVVLFFIFDLNQFIGDGCLMPTISIFLEYGAAVAASTYCLTFFFNDHSIAQNVVLLVHFLGGLILMVISFVMGVVNATKNANSFLKNFFRISPAFCFADGLASLALRRQDLKIRSKHGILDWNVTGASLCYLAVESAAYFLLTIAVEYIPRPKINLIAGPNWSSFGFTNHKTTQTCSQPLLGSLGDSSMVIADEDVDVTAERHRTLNNLVDNAIVCLHNLRKVYPAGNNCDEKVAVHSLTFTVQEGECFGFLGTNGAGKTTTLSMLIGEEFPTDGTAYIFGFDIRFARKSVHRHIGYCPQFDALFEFLTVREHLIFYARIKCIPEIVLQNVVEQKLIEFNLCNHADKPSYTLSGGNKRKLSVAIAMIGDPPIVILDEPSTGMDPVAKRFIWDVISLLSTRQAKCAVILTTHSMNEAQALCTRIGIMVDGKLRCIGSPQHLKSRYGNHLELEVKPTEVCPEELDDLCQKIQEILLDFPNHRRSIFGDLETCIIGSSSLASKSISEMSLTRDMIILIARNFGNEDSIQTIISSKPISDGVFGEQLAEQLIRDGSLPLRIFCEWWLAKQKFNLIDSFILASFPVAIFNGCNGLSVKYQLPYGEDSSLADIFGHLENNRKKLGIEDYSIGQATLETIFNDFATAE</sequence>
<comment type="subcellular location">
    <subcellularLocation>
        <location evidence="1">Membrane</location>
        <topology evidence="1">Multi-pass membrane protein</topology>
    </subcellularLocation>
</comment>
<dbReference type="SMART" id="SM00382">
    <property type="entry name" value="AAA"/>
    <property type="match status" value="2"/>
</dbReference>
<feature type="transmembrane region" description="Helical" evidence="10">
    <location>
        <begin position="393"/>
        <end position="410"/>
    </location>
</feature>
<evidence type="ECO:0000256" key="5">
    <source>
        <dbReference type="ARBA" id="ARBA00022737"/>
    </source>
</evidence>
<evidence type="ECO:0000256" key="2">
    <source>
        <dbReference type="ARBA" id="ARBA00008526"/>
    </source>
</evidence>
<feature type="transmembrane region" description="Helical" evidence="10">
    <location>
        <begin position="365"/>
        <end position="386"/>
    </location>
</feature>
<evidence type="ECO:0000256" key="6">
    <source>
        <dbReference type="ARBA" id="ARBA00022741"/>
    </source>
</evidence>
<dbReference type="GO" id="GO:0005524">
    <property type="term" value="F:ATP binding"/>
    <property type="evidence" value="ECO:0007669"/>
    <property type="project" value="UniProtKB-KW"/>
</dbReference>
<reference evidence="12 13" key="1">
    <citation type="journal article" date="2020" name="Nat. Food">
        <title>A phased Vanilla planifolia genome enables genetic improvement of flavour and production.</title>
        <authorList>
            <person name="Hasing T."/>
            <person name="Tang H."/>
            <person name="Brym M."/>
            <person name="Khazi F."/>
            <person name="Huang T."/>
            <person name="Chambers A.H."/>
        </authorList>
    </citation>
    <scope>NUCLEOTIDE SEQUENCE [LARGE SCALE GENOMIC DNA]</scope>
    <source>
        <tissue evidence="12">Leaf</tissue>
    </source>
</reference>
<dbReference type="PANTHER" id="PTHR19229">
    <property type="entry name" value="ATP-BINDING CASSETTE TRANSPORTER SUBFAMILY A ABCA"/>
    <property type="match status" value="1"/>
</dbReference>
<feature type="transmembrane region" description="Helical" evidence="10">
    <location>
        <begin position="330"/>
        <end position="353"/>
    </location>
</feature>
<evidence type="ECO:0000313" key="13">
    <source>
        <dbReference type="Proteomes" id="UP000636800"/>
    </source>
</evidence>
<dbReference type="Gene3D" id="3.40.50.300">
    <property type="entry name" value="P-loop containing nucleotide triphosphate hydrolases"/>
    <property type="match status" value="2"/>
</dbReference>
<keyword evidence="9 10" id="KW-0472">Membrane</keyword>
<keyword evidence="6" id="KW-0547">Nucleotide-binding</keyword>
<dbReference type="PROSITE" id="PS50893">
    <property type="entry name" value="ABC_TRANSPORTER_2"/>
    <property type="match status" value="2"/>
</dbReference>
<feature type="transmembrane region" description="Helical" evidence="10">
    <location>
        <begin position="987"/>
        <end position="1007"/>
    </location>
</feature>
<keyword evidence="3" id="KW-0813">Transport</keyword>
<dbReference type="EMBL" id="JADCNL010000010">
    <property type="protein sequence ID" value="KAG0463339.1"/>
    <property type="molecule type" value="Genomic_DNA"/>
</dbReference>
<feature type="domain" description="ABC transporter" evidence="11">
    <location>
        <begin position="560"/>
        <end position="793"/>
    </location>
</feature>
<keyword evidence="13" id="KW-1185">Reference proteome</keyword>
<dbReference type="PANTHER" id="PTHR19229:SF267">
    <property type="entry name" value="ABC TRANSPORTER A FAMILY MEMBER 1"/>
    <property type="match status" value="1"/>
</dbReference>
<dbReference type="GO" id="GO:0016887">
    <property type="term" value="F:ATP hydrolysis activity"/>
    <property type="evidence" value="ECO:0007669"/>
    <property type="project" value="InterPro"/>
</dbReference>
<keyword evidence="5" id="KW-0677">Repeat</keyword>
<gene>
    <name evidence="12" type="ORF">HPP92_019408</name>
</gene>
<evidence type="ECO:0000256" key="10">
    <source>
        <dbReference type="SAM" id="Phobius"/>
    </source>
</evidence>
<name>A0A835Q0I9_VANPL</name>
<dbReference type="OrthoDB" id="5411533at2759"/>
<dbReference type="InterPro" id="IPR056264">
    <property type="entry name" value="R2_ABCA1-4-like"/>
</dbReference>
<feature type="transmembrane region" description="Helical" evidence="10">
    <location>
        <begin position="1296"/>
        <end position="1318"/>
    </location>
</feature>
<feature type="domain" description="ABC transporter" evidence="11">
    <location>
        <begin position="1458"/>
        <end position="1696"/>
    </location>
</feature>
<evidence type="ECO:0000259" key="11">
    <source>
        <dbReference type="PROSITE" id="PS50893"/>
    </source>
</evidence>
<dbReference type="FunFam" id="3.40.50.300:FF:000665">
    <property type="entry name" value="ABC transporter A family member 2"/>
    <property type="match status" value="1"/>
</dbReference>
<evidence type="ECO:0000256" key="7">
    <source>
        <dbReference type="ARBA" id="ARBA00022840"/>
    </source>
</evidence>
<feature type="transmembrane region" description="Helical" evidence="10">
    <location>
        <begin position="461"/>
        <end position="484"/>
    </location>
</feature>
<proteinExistence type="inferred from homology"/>
<keyword evidence="7" id="KW-0067">ATP-binding</keyword>
<dbReference type="Pfam" id="PF23321">
    <property type="entry name" value="R1_ABCA1"/>
    <property type="match status" value="1"/>
</dbReference>
<accession>A0A835Q0I9</accession>
<dbReference type="Pfam" id="PF00005">
    <property type="entry name" value="ABC_tran"/>
    <property type="match status" value="2"/>
</dbReference>